<comment type="caution">
    <text evidence="1">The sequence shown here is derived from an EMBL/GenBank/DDBJ whole genome shotgun (WGS) entry which is preliminary data.</text>
</comment>
<dbReference type="Proteomes" id="UP000518300">
    <property type="component" value="Unassembled WGS sequence"/>
</dbReference>
<protein>
    <submittedName>
        <fullName evidence="1">Uncharacterized protein</fullName>
    </submittedName>
</protein>
<gene>
    <name evidence="1" type="ORF">HG543_09290</name>
</gene>
<reference evidence="1 2" key="1">
    <citation type="submission" date="2020-04" db="EMBL/GenBank/DDBJ databases">
        <title>Draft genome of Pyxidicoccus fallax type strain.</title>
        <authorList>
            <person name="Whitworth D.E."/>
        </authorList>
    </citation>
    <scope>NUCLEOTIDE SEQUENCE [LARGE SCALE GENOMIC DNA]</scope>
    <source>
        <strain evidence="1 2">DSM 14698</strain>
    </source>
</reference>
<dbReference type="AlphaFoldDB" id="A0A848LGH1"/>
<proteinExistence type="predicted"/>
<evidence type="ECO:0000313" key="2">
    <source>
        <dbReference type="Proteomes" id="UP000518300"/>
    </source>
</evidence>
<evidence type="ECO:0000313" key="1">
    <source>
        <dbReference type="EMBL" id="NMO15048.1"/>
    </source>
</evidence>
<accession>A0A848LGH1</accession>
<keyword evidence="2" id="KW-1185">Reference proteome</keyword>
<dbReference type="RefSeq" id="WP_169344344.1">
    <property type="nucleotide sequence ID" value="NZ_JABBJJ010000030.1"/>
</dbReference>
<dbReference type="EMBL" id="JABBJJ010000030">
    <property type="protein sequence ID" value="NMO15048.1"/>
    <property type="molecule type" value="Genomic_DNA"/>
</dbReference>
<organism evidence="1 2">
    <name type="scientific">Pyxidicoccus fallax</name>
    <dbReference type="NCBI Taxonomy" id="394095"/>
    <lineage>
        <taxon>Bacteria</taxon>
        <taxon>Pseudomonadati</taxon>
        <taxon>Myxococcota</taxon>
        <taxon>Myxococcia</taxon>
        <taxon>Myxococcales</taxon>
        <taxon>Cystobacterineae</taxon>
        <taxon>Myxococcaceae</taxon>
        <taxon>Pyxidicoccus</taxon>
    </lineage>
</organism>
<name>A0A848LGH1_9BACT</name>
<sequence length="238" mass="26499">MPRDTFSVVEINPKHGFALLRPDGGAGPFHAPLYPDEESGEPRMQLRVGDRVTGLRRGQSVSDVKWQSRAQPPSDLVERMGELLAKLERWELRIPATAFDLAEHHWRDSREDPLHLELLSQLPTFFEWDVDHPYEDAGLLERLQAAMQPYLPGFQVQPVQGRPAFILTPGDVEVAAGEGSWESPDITFAPLIHQVNARLEAASAPVRWVPTEDDWVLAPPGLAELLVLHGVLGPRPAA</sequence>